<evidence type="ECO:0000313" key="11">
    <source>
        <dbReference type="EMBL" id="QQS99927.1"/>
    </source>
</evidence>
<dbReference type="PROSITE" id="PS51007">
    <property type="entry name" value="CYTC"/>
    <property type="match status" value="1"/>
</dbReference>
<name>A0A974NLG2_PERPY</name>
<evidence type="ECO:0000256" key="8">
    <source>
        <dbReference type="SAM" id="MobiDB-lite"/>
    </source>
</evidence>
<evidence type="ECO:0000256" key="3">
    <source>
        <dbReference type="ARBA" id="ARBA00022723"/>
    </source>
</evidence>
<comment type="PTM">
    <text evidence="6">Binds 1 heme c group covalently per subunit.</text>
</comment>
<evidence type="ECO:0000259" key="10">
    <source>
        <dbReference type="PROSITE" id="PS51007"/>
    </source>
</evidence>
<keyword evidence="9" id="KW-0472">Membrane</keyword>
<dbReference type="Proteomes" id="UP000595254">
    <property type="component" value="Chromosome"/>
</dbReference>
<dbReference type="Pfam" id="PF13442">
    <property type="entry name" value="Cytochrome_CBB3"/>
    <property type="match status" value="1"/>
</dbReference>
<dbReference type="GO" id="GO:0009055">
    <property type="term" value="F:electron transfer activity"/>
    <property type="evidence" value="ECO:0007669"/>
    <property type="project" value="InterPro"/>
</dbReference>
<dbReference type="InterPro" id="IPR051811">
    <property type="entry name" value="Cytochrome_c550/c551-like"/>
</dbReference>
<feature type="binding site" description="axial binding residue" evidence="7">
    <location>
        <position position="98"/>
    </location>
    <ligand>
        <name>heme c</name>
        <dbReference type="ChEBI" id="CHEBI:61717"/>
    </ligand>
    <ligandPart>
        <name>Fe</name>
        <dbReference type="ChEBI" id="CHEBI:18248"/>
    </ligandPart>
</feature>
<dbReference type="PANTHER" id="PTHR37823:SF4">
    <property type="entry name" value="MENAQUINOL-CYTOCHROME C REDUCTASE CYTOCHROME B_C SUBUNIT"/>
    <property type="match status" value="1"/>
</dbReference>
<protein>
    <submittedName>
        <fullName evidence="11">Cytochrome c</fullName>
    </submittedName>
</protein>
<dbReference type="GO" id="GO:0005506">
    <property type="term" value="F:iron ion binding"/>
    <property type="evidence" value="ECO:0007669"/>
    <property type="project" value="InterPro"/>
</dbReference>
<dbReference type="PIRSF" id="PIRSF000025">
    <property type="entry name" value="Cytc_Bsub_c550"/>
    <property type="match status" value="1"/>
</dbReference>
<keyword evidence="4" id="KW-0249">Electron transport</keyword>
<sequence>MKNPLIPFLLILILGIGLMFMLSFKGLGDAKDLASEKSGKGEKTEEASKNPEDIYASTCAGCHGAGAEGGVGPELNGVGDHLSLDEVKNVIANGRGQMPPNLVGDAELDGMAEYIHGLKK</sequence>
<organism evidence="11 12">
    <name type="scientific">Peribacillus psychrosaccharolyticus</name>
    <name type="common">Bacillus psychrosaccharolyticus</name>
    <dbReference type="NCBI Taxonomy" id="1407"/>
    <lineage>
        <taxon>Bacteria</taxon>
        <taxon>Bacillati</taxon>
        <taxon>Bacillota</taxon>
        <taxon>Bacilli</taxon>
        <taxon>Bacillales</taxon>
        <taxon>Bacillaceae</taxon>
        <taxon>Peribacillus</taxon>
    </lineage>
</organism>
<dbReference type="SUPFAM" id="SSF46626">
    <property type="entry name" value="Cytochrome c"/>
    <property type="match status" value="1"/>
</dbReference>
<dbReference type="InterPro" id="IPR012218">
    <property type="entry name" value="Cyt_c_BACSU-c550-type"/>
</dbReference>
<evidence type="ECO:0000313" key="12">
    <source>
        <dbReference type="Proteomes" id="UP000595254"/>
    </source>
</evidence>
<dbReference type="PANTHER" id="PTHR37823">
    <property type="entry name" value="CYTOCHROME C-553-LIKE"/>
    <property type="match status" value="1"/>
</dbReference>
<feature type="binding site" description="covalent" evidence="6">
    <location>
        <position position="62"/>
    </location>
    <ligand>
        <name>heme c</name>
        <dbReference type="ChEBI" id="CHEBI:61717"/>
    </ligand>
</feature>
<evidence type="ECO:0000256" key="6">
    <source>
        <dbReference type="PIRSR" id="PIRSR000025-1"/>
    </source>
</evidence>
<dbReference type="EMBL" id="CP068053">
    <property type="protein sequence ID" value="QQS99927.1"/>
    <property type="molecule type" value="Genomic_DNA"/>
</dbReference>
<feature type="binding site" description="axial binding residue" evidence="7">
    <location>
        <position position="63"/>
    </location>
    <ligand>
        <name>heme c</name>
        <dbReference type="ChEBI" id="CHEBI:61717"/>
    </ligand>
    <ligandPart>
        <name>Fe</name>
        <dbReference type="ChEBI" id="CHEBI:18248"/>
    </ligandPart>
</feature>
<dbReference type="Gene3D" id="1.10.760.10">
    <property type="entry name" value="Cytochrome c-like domain"/>
    <property type="match status" value="1"/>
</dbReference>
<dbReference type="AlphaFoldDB" id="A0A974NLG2"/>
<feature type="domain" description="Cytochrome c" evidence="10">
    <location>
        <begin position="46"/>
        <end position="119"/>
    </location>
</feature>
<feature type="region of interest" description="Disordered" evidence="8">
    <location>
        <begin position="32"/>
        <end position="51"/>
    </location>
</feature>
<dbReference type="InterPro" id="IPR054780">
    <property type="entry name" value="Cytochro_C550_firm"/>
</dbReference>
<keyword evidence="9" id="KW-1133">Transmembrane helix</keyword>
<keyword evidence="5 7" id="KW-0408">Iron</keyword>
<proteinExistence type="predicted"/>
<evidence type="ECO:0000256" key="9">
    <source>
        <dbReference type="SAM" id="Phobius"/>
    </source>
</evidence>
<dbReference type="RefSeq" id="WP_040376647.1">
    <property type="nucleotide sequence ID" value="NZ_CP068053.1"/>
</dbReference>
<keyword evidence="2 6" id="KW-0349">Heme</keyword>
<evidence type="ECO:0000256" key="5">
    <source>
        <dbReference type="ARBA" id="ARBA00023004"/>
    </source>
</evidence>
<keyword evidence="9" id="KW-0812">Transmembrane</keyword>
<evidence type="ECO:0000256" key="4">
    <source>
        <dbReference type="ARBA" id="ARBA00022982"/>
    </source>
</evidence>
<evidence type="ECO:0000256" key="2">
    <source>
        <dbReference type="ARBA" id="ARBA00022617"/>
    </source>
</evidence>
<keyword evidence="12" id="KW-1185">Reference proteome</keyword>
<evidence type="ECO:0000256" key="7">
    <source>
        <dbReference type="PIRSR" id="PIRSR000025-2"/>
    </source>
</evidence>
<dbReference type="InterPro" id="IPR036909">
    <property type="entry name" value="Cyt_c-like_dom_sf"/>
</dbReference>
<reference evidence="11 12" key="1">
    <citation type="submission" date="2021-01" db="EMBL/GenBank/DDBJ databases">
        <title>FDA dAtabase for Regulatory Grade micrObial Sequences (FDA-ARGOS): Supporting development and validation of Infectious Disease Dx tests.</title>
        <authorList>
            <person name="Nelson B."/>
            <person name="Plummer A."/>
            <person name="Tallon L."/>
            <person name="Sadzewicz L."/>
            <person name="Zhao X."/>
            <person name="Boylan J."/>
            <person name="Ott S."/>
            <person name="Bowen H."/>
            <person name="Vavikolanu K."/>
            <person name="Mehta A."/>
            <person name="Aluvathingal J."/>
            <person name="Nadendla S."/>
            <person name="Myers T."/>
            <person name="Yan Y."/>
            <person name="Sichtig H."/>
        </authorList>
    </citation>
    <scope>NUCLEOTIDE SEQUENCE [LARGE SCALE GENOMIC DNA]</scope>
    <source>
        <strain evidence="11 12">FDAARGOS_1161</strain>
    </source>
</reference>
<accession>A0A974NLG2</accession>
<dbReference type="InterPro" id="IPR009056">
    <property type="entry name" value="Cyt_c-like_dom"/>
</dbReference>
<evidence type="ECO:0000256" key="1">
    <source>
        <dbReference type="ARBA" id="ARBA00022448"/>
    </source>
</evidence>
<keyword evidence="1" id="KW-0813">Transport</keyword>
<dbReference type="KEGG" id="ppsr:I6J18_20465"/>
<feature type="transmembrane region" description="Helical" evidence="9">
    <location>
        <begin position="6"/>
        <end position="24"/>
    </location>
</feature>
<keyword evidence="3 7" id="KW-0479">Metal-binding</keyword>
<gene>
    <name evidence="11" type="ORF">I6J18_20465</name>
</gene>
<feature type="binding site" description="covalent" evidence="6">
    <location>
        <position position="59"/>
    </location>
    <ligand>
        <name>heme c</name>
        <dbReference type="ChEBI" id="CHEBI:61717"/>
    </ligand>
</feature>
<dbReference type="GO" id="GO:0016020">
    <property type="term" value="C:membrane"/>
    <property type="evidence" value="ECO:0007669"/>
    <property type="project" value="InterPro"/>
</dbReference>
<dbReference type="GO" id="GO:0020037">
    <property type="term" value="F:heme binding"/>
    <property type="evidence" value="ECO:0007669"/>
    <property type="project" value="InterPro"/>
</dbReference>
<dbReference type="NCBIfam" id="NF045773">
    <property type="entry name" value="cytochro_C550"/>
    <property type="match status" value="1"/>
</dbReference>